<sequence>MKEEVNDMVLQEAFSMLCSQHPIQAAKSKYYEDLITFIFWCYNKVTLESMLFKLVLKWKKEKNQITRDICINAITILHEMESYKFILHNKGIILKYIFDQIIEGIKPLRYKSIKIFIKLINILSPLVPRYELFKLTKVELEQLYKLESNRLNDRNDVDYFDLFKCLFRETDPMCWKEYARDFLLLWKTKEVPNSIYIGLDFLISKSQILYNSTSDFVSNLFHSHFQFEIKDSKDPENTDLETLLRSFTNLPLEWYPTKCHLYLTAKSKLDNGLLKYTPDNGYSIEYLKQHLCGDFTSLKNLFESHYRGREKYGFSSNDLKSLLYSLWNPEEFNLCSRNSLNFLEYFFRIFVLDQDLYGRKAIEQYILDRIMWAYSQNMDVDEKYYPLLKSISRYFDFDDYIIKLASAWVKRPLSFNMGAILKLLTDILVNYSKVPLILVSECLSYTGFDDTVKPRLIEVLVKQLKLDSEQINEINQLLIQHSPAFPLLDPEITKDKSTKSMKSTVNSTIDNNVIYSSCNQEENQFNKVPDYILKDIFDMAARTDFISSQSYWMNIKKLSTVNSNFFRVATSVCKTSSKTPPYLKSIPEFTSTYSLFRNALTHLNVHTLLENIPYRMSEQVYKNLNTLSGLKTKIYFTKPLESLTKLKFSHLFDGEYWKLIIPLLPQLQSVTIGIQYDYFTNFTYLQEITKAFSEIQSVNVIKFRCLNIDENLLSKALSSIELNNSIIYKVKNYHSLSGWNNILNCVCNFTILNGKPSCIIVKSEYFSAHYLYRNLEFFLNKSRNFQSNLNIDTLHLKFLYNFDEECLTKLISSALPIKNFIFYSKAAPLKSFLDSLALIEINLNPHLHITHTPNIEKFQFQNIENTKYILTRIK</sequence>
<dbReference type="EMBL" id="LODT01000021">
    <property type="protein sequence ID" value="KYQ96863.1"/>
    <property type="molecule type" value="Genomic_DNA"/>
</dbReference>
<dbReference type="InParanoid" id="A0A151ZSA0"/>
<keyword evidence="2" id="KW-1185">Reference proteome</keyword>
<reference evidence="1 2" key="1">
    <citation type="submission" date="2015-12" db="EMBL/GenBank/DDBJ databases">
        <title>Dictyostelia acquired genes for synthesis and detection of signals that induce cell-type specialization by lateral gene transfer from prokaryotes.</title>
        <authorList>
            <person name="Gloeckner G."/>
            <person name="Schaap P."/>
        </authorList>
    </citation>
    <scope>NUCLEOTIDE SEQUENCE [LARGE SCALE GENOMIC DNA]</scope>
    <source>
        <strain evidence="1 2">TK</strain>
    </source>
</reference>
<gene>
    <name evidence="1" type="ORF">DLAC_04170</name>
</gene>
<evidence type="ECO:0000313" key="1">
    <source>
        <dbReference type="EMBL" id="KYQ96863.1"/>
    </source>
</evidence>
<proteinExistence type="predicted"/>
<accession>A0A151ZSA0</accession>
<name>A0A151ZSA0_TIELA</name>
<dbReference type="Proteomes" id="UP000076078">
    <property type="component" value="Unassembled WGS sequence"/>
</dbReference>
<evidence type="ECO:0000313" key="2">
    <source>
        <dbReference type="Proteomes" id="UP000076078"/>
    </source>
</evidence>
<comment type="caution">
    <text evidence="1">The sequence shown here is derived from an EMBL/GenBank/DDBJ whole genome shotgun (WGS) entry which is preliminary data.</text>
</comment>
<protein>
    <submittedName>
        <fullName evidence="1">Uncharacterized protein</fullName>
    </submittedName>
</protein>
<dbReference type="AlphaFoldDB" id="A0A151ZSA0"/>
<organism evidence="1 2">
    <name type="scientific">Tieghemostelium lacteum</name>
    <name type="common">Slime mold</name>
    <name type="synonym">Dictyostelium lacteum</name>
    <dbReference type="NCBI Taxonomy" id="361077"/>
    <lineage>
        <taxon>Eukaryota</taxon>
        <taxon>Amoebozoa</taxon>
        <taxon>Evosea</taxon>
        <taxon>Eumycetozoa</taxon>
        <taxon>Dictyostelia</taxon>
        <taxon>Dictyosteliales</taxon>
        <taxon>Raperosteliaceae</taxon>
        <taxon>Tieghemostelium</taxon>
    </lineage>
</organism>